<dbReference type="PANTHER" id="PTHR34853">
    <property type="match status" value="1"/>
</dbReference>
<sequence>MYKTTDRDGTPIAVTGTVITPRGPWMGLGERPIVGYAPGTQGLGDHCAPSQQMAMGSEYEGPFIEGLLMRGYGIAITDYEGLGTPGVHTYVNRVVSGRAVLDSIRAAQRLPEAGLPDNGPVAIAGYSQGGGAAAAAAEIAPDYAPELKLKGVAASAIPADLYKVGVNLDGGVYAAFLGYAAIGLAAGYGIDMAPYLNDRGKALFAELEQHCTIQAVAKYALTRSETLTADGKPLTDLLNNNPQLKAVVDEQLMGRVKPRVPVLVTHTVLDDVIPIAVGRKVVKDWCGLGANVKFETNLSPTHVGGAIAAYPTVFGWLEARFAGVPALGNCWAQ</sequence>
<organism evidence="1 2">
    <name type="scientific">Actinokineospora soli</name>
    <dbReference type="NCBI Taxonomy" id="1048753"/>
    <lineage>
        <taxon>Bacteria</taxon>
        <taxon>Bacillati</taxon>
        <taxon>Actinomycetota</taxon>
        <taxon>Actinomycetes</taxon>
        <taxon>Pseudonocardiales</taxon>
        <taxon>Pseudonocardiaceae</taxon>
        <taxon>Actinokineospora</taxon>
    </lineage>
</organism>
<proteinExistence type="predicted"/>
<keyword evidence="2" id="KW-1185">Reference proteome</keyword>
<evidence type="ECO:0000313" key="2">
    <source>
        <dbReference type="Proteomes" id="UP001596512"/>
    </source>
</evidence>
<reference evidence="2" key="1">
    <citation type="journal article" date="2019" name="Int. J. Syst. Evol. Microbiol.">
        <title>The Global Catalogue of Microorganisms (GCM) 10K type strain sequencing project: providing services to taxonomists for standard genome sequencing and annotation.</title>
        <authorList>
            <consortium name="The Broad Institute Genomics Platform"/>
            <consortium name="The Broad Institute Genome Sequencing Center for Infectious Disease"/>
            <person name="Wu L."/>
            <person name="Ma J."/>
        </authorList>
    </citation>
    <scope>NUCLEOTIDE SEQUENCE [LARGE SCALE GENOMIC DNA]</scope>
    <source>
        <strain evidence="2">JCM 17695</strain>
    </source>
</reference>
<comment type="caution">
    <text evidence="1">The sequence shown here is derived from an EMBL/GenBank/DDBJ whole genome shotgun (WGS) entry which is preliminary data.</text>
</comment>
<accession>A0ABW2TW32</accession>
<gene>
    <name evidence="1" type="ORF">ACFQV2_30805</name>
</gene>
<dbReference type="InterPro" id="IPR029058">
    <property type="entry name" value="AB_hydrolase_fold"/>
</dbReference>
<dbReference type="Gene3D" id="3.40.50.1820">
    <property type="entry name" value="alpha/beta hydrolase"/>
    <property type="match status" value="1"/>
</dbReference>
<dbReference type="Gene3D" id="1.10.260.130">
    <property type="match status" value="1"/>
</dbReference>
<dbReference type="PIRSF" id="PIRSF029171">
    <property type="entry name" value="Esterase_LipA"/>
    <property type="match status" value="1"/>
</dbReference>
<dbReference type="Pfam" id="PF03583">
    <property type="entry name" value="LIP"/>
    <property type="match status" value="1"/>
</dbReference>
<dbReference type="PANTHER" id="PTHR34853:SF1">
    <property type="entry name" value="LIPASE 5"/>
    <property type="match status" value="1"/>
</dbReference>
<dbReference type="SUPFAM" id="SSF53474">
    <property type="entry name" value="alpha/beta-Hydrolases"/>
    <property type="match status" value="1"/>
</dbReference>
<dbReference type="InterPro" id="IPR005152">
    <property type="entry name" value="Lipase_secreted"/>
</dbReference>
<dbReference type="Proteomes" id="UP001596512">
    <property type="component" value="Unassembled WGS sequence"/>
</dbReference>
<dbReference type="EMBL" id="JBHTEY010000004">
    <property type="protein sequence ID" value="MFC7617162.1"/>
    <property type="molecule type" value="Genomic_DNA"/>
</dbReference>
<protein>
    <submittedName>
        <fullName evidence="1">Lipase family protein</fullName>
    </submittedName>
</protein>
<name>A0ABW2TW32_9PSEU</name>
<evidence type="ECO:0000313" key="1">
    <source>
        <dbReference type="EMBL" id="MFC7617162.1"/>
    </source>
</evidence>